<organism evidence="1 2">
    <name type="scientific">Steinernema carpocapsae</name>
    <name type="common">Entomopathogenic nematode</name>
    <dbReference type="NCBI Taxonomy" id="34508"/>
    <lineage>
        <taxon>Eukaryota</taxon>
        <taxon>Metazoa</taxon>
        <taxon>Ecdysozoa</taxon>
        <taxon>Nematoda</taxon>
        <taxon>Chromadorea</taxon>
        <taxon>Rhabditida</taxon>
        <taxon>Tylenchina</taxon>
        <taxon>Panagrolaimomorpha</taxon>
        <taxon>Strongyloidoidea</taxon>
        <taxon>Steinernematidae</taxon>
        <taxon>Steinernema</taxon>
    </lineage>
</organism>
<dbReference type="Proteomes" id="UP000298663">
    <property type="component" value="Unassembled WGS sequence"/>
</dbReference>
<protein>
    <submittedName>
        <fullName evidence="1">Uncharacterized protein</fullName>
    </submittedName>
</protein>
<gene>
    <name evidence="1" type="ORF">L596_025606</name>
</gene>
<keyword evidence="2" id="KW-1185">Reference proteome</keyword>
<proteinExistence type="predicted"/>
<reference evidence="1 2" key="2">
    <citation type="journal article" date="2019" name="G3 (Bethesda)">
        <title>Hybrid Assembly of the Genome of the Entomopathogenic Nematode Steinernema carpocapsae Identifies the X-Chromosome.</title>
        <authorList>
            <person name="Serra L."/>
            <person name="Macchietto M."/>
            <person name="Macias-Munoz A."/>
            <person name="McGill C.J."/>
            <person name="Rodriguez I.M."/>
            <person name="Rodriguez B."/>
            <person name="Murad R."/>
            <person name="Mortazavi A."/>
        </authorList>
    </citation>
    <scope>NUCLEOTIDE SEQUENCE [LARGE SCALE GENOMIC DNA]</scope>
    <source>
        <strain evidence="1 2">ALL</strain>
    </source>
</reference>
<name>A0A4U5M890_STECR</name>
<comment type="caution">
    <text evidence="1">The sequence shown here is derived from an EMBL/GenBank/DDBJ whole genome shotgun (WGS) entry which is preliminary data.</text>
</comment>
<accession>A0A4U5M890</accession>
<dbReference type="AlphaFoldDB" id="A0A4U5M890"/>
<dbReference type="PROSITE" id="PS51257">
    <property type="entry name" value="PROKAR_LIPOPROTEIN"/>
    <property type="match status" value="1"/>
</dbReference>
<dbReference type="EMBL" id="AZBU02000009">
    <property type="protein sequence ID" value="TKR65161.1"/>
    <property type="molecule type" value="Genomic_DNA"/>
</dbReference>
<reference evidence="1 2" key="1">
    <citation type="journal article" date="2015" name="Genome Biol.">
        <title>Comparative genomics of Steinernema reveals deeply conserved gene regulatory networks.</title>
        <authorList>
            <person name="Dillman A.R."/>
            <person name="Macchietto M."/>
            <person name="Porter C.F."/>
            <person name="Rogers A."/>
            <person name="Williams B."/>
            <person name="Antoshechkin I."/>
            <person name="Lee M.M."/>
            <person name="Goodwin Z."/>
            <person name="Lu X."/>
            <person name="Lewis E.E."/>
            <person name="Goodrich-Blair H."/>
            <person name="Stock S.P."/>
            <person name="Adams B.J."/>
            <person name="Sternberg P.W."/>
            <person name="Mortazavi A."/>
        </authorList>
    </citation>
    <scope>NUCLEOTIDE SEQUENCE [LARGE SCALE GENOMIC DNA]</scope>
    <source>
        <strain evidence="1 2">ALL</strain>
    </source>
</reference>
<sequence>MESPRLRAVLACGSPFTGLACGSPFTGLAFGSPFTGLAFGSPARAAQHVKAPLALVRPVYEAQGIYEAQEPALTPRRCSPAARRFTGLAFGSPVIAKMNDSKQK</sequence>
<evidence type="ECO:0000313" key="1">
    <source>
        <dbReference type="EMBL" id="TKR65161.1"/>
    </source>
</evidence>
<evidence type="ECO:0000313" key="2">
    <source>
        <dbReference type="Proteomes" id="UP000298663"/>
    </source>
</evidence>